<dbReference type="Proteomes" id="UP001551695">
    <property type="component" value="Unassembled WGS sequence"/>
</dbReference>
<proteinExistence type="predicted"/>
<comment type="caution">
    <text evidence="3">The sequence shown here is derived from an EMBL/GenBank/DDBJ whole genome shotgun (WGS) entry which is preliminary data.</text>
</comment>
<sequence length="101" mass="10050">MTVRRVYSDPVESDGVTVIEVATVSGGGGLGTGSDKDGGEGSGGGFGLGAKPVGVYVIKNGRLTWRPAVDVNRLATLVGIVAVTALLVGARIATADGGRRP</sequence>
<dbReference type="EMBL" id="JBFAKC010000004">
    <property type="protein sequence ID" value="MEV0708298.1"/>
    <property type="molecule type" value="Genomic_DNA"/>
</dbReference>
<keyword evidence="2" id="KW-0472">Membrane</keyword>
<feature type="region of interest" description="Disordered" evidence="1">
    <location>
        <begin position="24"/>
        <end position="49"/>
    </location>
</feature>
<protein>
    <submittedName>
        <fullName evidence="3">Spore germination protein GerW family protein</fullName>
    </submittedName>
</protein>
<evidence type="ECO:0000256" key="1">
    <source>
        <dbReference type="SAM" id="MobiDB-lite"/>
    </source>
</evidence>
<organism evidence="3 4">
    <name type="scientific">Nocardia aurea</name>
    <dbReference type="NCBI Taxonomy" id="2144174"/>
    <lineage>
        <taxon>Bacteria</taxon>
        <taxon>Bacillati</taxon>
        <taxon>Actinomycetota</taxon>
        <taxon>Actinomycetes</taxon>
        <taxon>Mycobacteriales</taxon>
        <taxon>Nocardiaceae</taxon>
        <taxon>Nocardia</taxon>
    </lineage>
</organism>
<dbReference type="RefSeq" id="WP_355087544.1">
    <property type="nucleotide sequence ID" value="NZ_JBEXKW010000033.1"/>
</dbReference>
<name>A0ABV3FSB4_9NOCA</name>
<feature type="transmembrane region" description="Helical" evidence="2">
    <location>
        <begin position="74"/>
        <end position="93"/>
    </location>
</feature>
<dbReference type="InterPro" id="IPR014229">
    <property type="entry name" value="Spore_YtfJ"/>
</dbReference>
<dbReference type="Pfam" id="PF09579">
    <property type="entry name" value="Spore_YtfJ"/>
    <property type="match status" value="1"/>
</dbReference>
<evidence type="ECO:0000313" key="4">
    <source>
        <dbReference type="Proteomes" id="UP001551695"/>
    </source>
</evidence>
<accession>A0ABV3FSB4</accession>
<keyword evidence="2" id="KW-0812">Transmembrane</keyword>
<keyword evidence="4" id="KW-1185">Reference proteome</keyword>
<evidence type="ECO:0000256" key="2">
    <source>
        <dbReference type="SAM" id="Phobius"/>
    </source>
</evidence>
<keyword evidence="2" id="KW-1133">Transmembrane helix</keyword>
<reference evidence="3 4" key="1">
    <citation type="submission" date="2024-06" db="EMBL/GenBank/DDBJ databases">
        <title>The Natural Products Discovery Center: Release of the First 8490 Sequenced Strains for Exploring Actinobacteria Biosynthetic Diversity.</title>
        <authorList>
            <person name="Kalkreuter E."/>
            <person name="Kautsar S.A."/>
            <person name="Yang D."/>
            <person name="Bader C.D."/>
            <person name="Teijaro C.N."/>
            <person name="Fluegel L."/>
            <person name="Davis C.M."/>
            <person name="Simpson J.R."/>
            <person name="Lauterbach L."/>
            <person name="Steele A.D."/>
            <person name="Gui C."/>
            <person name="Meng S."/>
            <person name="Li G."/>
            <person name="Viehrig K."/>
            <person name="Ye F."/>
            <person name="Su P."/>
            <person name="Kiefer A.F."/>
            <person name="Nichols A."/>
            <person name="Cepeda A.J."/>
            <person name="Yan W."/>
            <person name="Fan B."/>
            <person name="Jiang Y."/>
            <person name="Adhikari A."/>
            <person name="Zheng C.-J."/>
            <person name="Schuster L."/>
            <person name="Cowan T.M."/>
            <person name="Smanski M.J."/>
            <person name="Chevrette M.G."/>
            <person name="De Carvalho L.P.S."/>
            <person name="Shen B."/>
        </authorList>
    </citation>
    <scope>NUCLEOTIDE SEQUENCE [LARGE SCALE GENOMIC DNA]</scope>
    <source>
        <strain evidence="3 4">NPDC050403</strain>
    </source>
</reference>
<evidence type="ECO:0000313" key="3">
    <source>
        <dbReference type="EMBL" id="MEV0708298.1"/>
    </source>
</evidence>
<gene>
    <name evidence="3" type="ORF">AB0I48_12090</name>
</gene>